<dbReference type="AlphaFoldDB" id="A0A9Q3EIW3"/>
<gene>
    <name evidence="1" type="ORF">O181_059396</name>
</gene>
<reference evidence="1" key="1">
    <citation type="submission" date="2021-03" db="EMBL/GenBank/DDBJ databases">
        <title>Draft genome sequence of rust myrtle Austropuccinia psidii MF-1, a brazilian biotype.</title>
        <authorList>
            <person name="Quecine M.C."/>
            <person name="Pachon D.M.R."/>
            <person name="Bonatelli M.L."/>
            <person name="Correr F.H."/>
            <person name="Franceschini L.M."/>
            <person name="Leite T.F."/>
            <person name="Margarido G.R.A."/>
            <person name="Almeida C.A."/>
            <person name="Ferrarezi J.A."/>
            <person name="Labate C.A."/>
        </authorList>
    </citation>
    <scope>NUCLEOTIDE SEQUENCE</scope>
    <source>
        <strain evidence="1">MF-1</strain>
    </source>
</reference>
<name>A0A9Q3EIW3_9BASI</name>
<evidence type="ECO:0000313" key="2">
    <source>
        <dbReference type="Proteomes" id="UP000765509"/>
    </source>
</evidence>
<proteinExistence type="predicted"/>
<dbReference type="EMBL" id="AVOT02027570">
    <property type="protein sequence ID" value="MBW0519681.1"/>
    <property type="molecule type" value="Genomic_DNA"/>
</dbReference>
<dbReference type="Proteomes" id="UP000765509">
    <property type="component" value="Unassembled WGS sequence"/>
</dbReference>
<organism evidence="1 2">
    <name type="scientific">Austropuccinia psidii MF-1</name>
    <dbReference type="NCBI Taxonomy" id="1389203"/>
    <lineage>
        <taxon>Eukaryota</taxon>
        <taxon>Fungi</taxon>
        <taxon>Dikarya</taxon>
        <taxon>Basidiomycota</taxon>
        <taxon>Pucciniomycotina</taxon>
        <taxon>Pucciniomycetes</taxon>
        <taxon>Pucciniales</taxon>
        <taxon>Sphaerophragmiaceae</taxon>
        <taxon>Austropuccinia</taxon>
    </lineage>
</organism>
<evidence type="ECO:0000313" key="1">
    <source>
        <dbReference type="EMBL" id="MBW0519681.1"/>
    </source>
</evidence>
<sequence>MLHTHQKRAVWSPDENFTLYWRKKPSYAFKNKSELNKEYKGFAQPTSQHSEFKNPQFPYMDGLEELSTPIHAKRRPFLSQKKNPHPDLELPLSTAVKTSSTLGKYSGIP</sequence>
<protein>
    <submittedName>
        <fullName evidence="1">Uncharacterized protein</fullName>
    </submittedName>
</protein>
<accession>A0A9Q3EIW3</accession>
<comment type="caution">
    <text evidence="1">The sequence shown here is derived from an EMBL/GenBank/DDBJ whole genome shotgun (WGS) entry which is preliminary data.</text>
</comment>
<keyword evidence="2" id="KW-1185">Reference proteome</keyword>